<dbReference type="EMBL" id="KL197714">
    <property type="protein sequence ID" value="KDQ60402.1"/>
    <property type="molecule type" value="Genomic_DNA"/>
</dbReference>
<gene>
    <name evidence="2" type="ORF">JAAARDRAFT_605406</name>
</gene>
<keyword evidence="3" id="KW-1185">Reference proteome</keyword>
<feature type="compositionally biased region" description="Pro residues" evidence="1">
    <location>
        <begin position="14"/>
        <end position="29"/>
    </location>
</feature>
<feature type="compositionally biased region" description="Acidic residues" evidence="1">
    <location>
        <begin position="565"/>
        <end position="578"/>
    </location>
</feature>
<evidence type="ECO:0000256" key="1">
    <source>
        <dbReference type="SAM" id="MobiDB-lite"/>
    </source>
</evidence>
<reference evidence="3" key="1">
    <citation type="journal article" date="2014" name="Proc. Natl. Acad. Sci. U.S.A.">
        <title>Extensive sampling of basidiomycete genomes demonstrates inadequacy of the white-rot/brown-rot paradigm for wood decay fungi.</title>
        <authorList>
            <person name="Riley R."/>
            <person name="Salamov A.A."/>
            <person name="Brown D.W."/>
            <person name="Nagy L.G."/>
            <person name="Floudas D."/>
            <person name="Held B.W."/>
            <person name="Levasseur A."/>
            <person name="Lombard V."/>
            <person name="Morin E."/>
            <person name="Otillar R."/>
            <person name="Lindquist E.A."/>
            <person name="Sun H."/>
            <person name="LaButti K.M."/>
            <person name="Schmutz J."/>
            <person name="Jabbour D."/>
            <person name="Luo H."/>
            <person name="Baker S.E."/>
            <person name="Pisabarro A.G."/>
            <person name="Walton J.D."/>
            <person name="Blanchette R.A."/>
            <person name="Henrissat B."/>
            <person name="Martin F."/>
            <person name="Cullen D."/>
            <person name="Hibbett D.S."/>
            <person name="Grigoriev I.V."/>
        </authorList>
    </citation>
    <scope>NUCLEOTIDE SEQUENCE [LARGE SCALE GENOMIC DNA]</scope>
    <source>
        <strain evidence="3">MUCL 33604</strain>
    </source>
</reference>
<feature type="compositionally biased region" description="Basic and acidic residues" evidence="1">
    <location>
        <begin position="242"/>
        <end position="251"/>
    </location>
</feature>
<feature type="compositionally biased region" description="Polar residues" evidence="1">
    <location>
        <begin position="132"/>
        <end position="141"/>
    </location>
</feature>
<dbReference type="Proteomes" id="UP000027265">
    <property type="component" value="Unassembled WGS sequence"/>
</dbReference>
<dbReference type="InParanoid" id="A0A067QA56"/>
<sequence length="634" mass="70044">MTSITPYYAHFPYHRPPTSPNAPQPPTPLIPDSHYRVTPALAPQHLSDPPSDSTNSLPALTHDDNITPDVTPNVPADPRRCTVRGCVTMLPPNYKPKMCEACRGRHRVYATTKRARRKLEKAAVTGNGDASPVQQQQQTWERSGGSSESSVPLSGHASTSPEQSTPYTYPPPTPWVPNDNIDPRLFTNTSSELAGALHLPTSSGSSEPRRSHYREHVTCTPQAPNPHPSPPKSPSLPPPNSHQHENDLEPEHDPDDQSPPSHPTIVRYCSVKGCKATLPTSYFFKMCEPCRDRYRGYGNTKRAKWKRERIAMKFELEKIREKEDKRREESGLPPINELPFNRRQDWEMKVLNNLQFRAKEGTLLSPTLLPTSTSPNTSPNTNNDTPTSPPSPTSPTSPTPTLGVKMCTVSHCHAILPSTYAYKRCDQHRLQNRYHSQLKRVREKEIKGAVLQEWMVVTGDPGGVFVSPDFGGEEGEEEGAGRVDGGGDDGGGGVDGEEQVTPARPPPIRGTRRSNHVCSVRQCKNLLDPKVPWKMCELCRARDRQVRNSKGKGKKDVVVVAVEEGGGDEEEGEGEGEEGERVCSPVVDRSLVESHDVEDQATQEPGQTVFSNLVLPNDTVPLPVRSPPTFIPSR</sequence>
<feature type="region of interest" description="Disordered" evidence="1">
    <location>
        <begin position="112"/>
        <end position="264"/>
    </location>
</feature>
<proteinExistence type="predicted"/>
<feature type="compositionally biased region" description="Basic and acidic residues" evidence="1">
    <location>
        <begin position="207"/>
        <end position="217"/>
    </location>
</feature>
<feature type="compositionally biased region" description="Gly residues" evidence="1">
    <location>
        <begin position="482"/>
        <end position="494"/>
    </location>
</feature>
<dbReference type="OrthoDB" id="3070249at2759"/>
<evidence type="ECO:0000313" key="3">
    <source>
        <dbReference type="Proteomes" id="UP000027265"/>
    </source>
</evidence>
<feature type="compositionally biased region" description="Pro residues" evidence="1">
    <location>
        <begin position="387"/>
        <end position="398"/>
    </location>
</feature>
<protein>
    <submittedName>
        <fullName evidence="2">Uncharacterized protein</fullName>
    </submittedName>
</protein>
<dbReference type="AlphaFoldDB" id="A0A067QA56"/>
<name>A0A067QA56_9AGAM</name>
<accession>A0A067QA56</accession>
<evidence type="ECO:0000313" key="2">
    <source>
        <dbReference type="EMBL" id="KDQ60402.1"/>
    </source>
</evidence>
<feature type="compositionally biased region" description="Pro residues" evidence="1">
    <location>
        <begin position="223"/>
        <end position="240"/>
    </location>
</feature>
<feature type="region of interest" description="Disordered" evidence="1">
    <location>
        <begin position="564"/>
        <end position="583"/>
    </location>
</feature>
<dbReference type="STRING" id="933084.A0A067QA56"/>
<feature type="compositionally biased region" description="Low complexity" evidence="1">
    <location>
        <begin position="143"/>
        <end position="155"/>
    </location>
</feature>
<feature type="region of interest" description="Disordered" evidence="1">
    <location>
        <begin position="473"/>
        <end position="513"/>
    </location>
</feature>
<feature type="region of interest" description="Disordered" evidence="1">
    <location>
        <begin position="1"/>
        <end position="77"/>
    </location>
</feature>
<organism evidence="2 3">
    <name type="scientific">Jaapia argillacea MUCL 33604</name>
    <dbReference type="NCBI Taxonomy" id="933084"/>
    <lineage>
        <taxon>Eukaryota</taxon>
        <taxon>Fungi</taxon>
        <taxon>Dikarya</taxon>
        <taxon>Basidiomycota</taxon>
        <taxon>Agaricomycotina</taxon>
        <taxon>Agaricomycetes</taxon>
        <taxon>Agaricomycetidae</taxon>
        <taxon>Jaapiales</taxon>
        <taxon>Jaapiaceae</taxon>
        <taxon>Jaapia</taxon>
    </lineage>
</organism>
<feature type="region of interest" description="Disordered" evidence="1">
    <location>
        <begin position="364"/>
        <end position="399"/>
    </location>
</feature>
<feature type="compositionally biased region" description="Low complexity" evidence="1">
    <location>
        <begin position="364"/>
        <end position="386"/>
    </location>
</feature>
<dbReference type="HOGENOM" id="CLU_431520_0_0_1"/>